<keyword evidence="3" id="KW-1185">Reference proteome</keyword>
<dbReference type="GO" id="GO:0004852">
    <property type="term" value="F:uroporphyrinogen-III synthase activity"/>
    <property type="evidence" value="ECO:0007669"/>
    <property type="project" value="UniProtKB-EC"/>
</dbReference>
<dbReference type="Proteomes" id="UP001596303">
    <property type="component" value="Unassembled WGS sequence"/>
</dbReference>
<dbReference type="CDD" id="cd06578">
    <property type="entry name" value="HemD"/>
    <property type="match status" value="1"/>
</dbReference>
<proteinExistence type="predicted"/>
<comment type="caution">
    <text evidence="2">The sequence shown here is derived from an EMBL/GenBank/DDBJ whole genome shotgun (WGS) entry which is preliminary data.</text>
</comment>
<dbReference type="Gene3D" id="3.40.50.10090">
    <property type="match status" value="2"/>
</dbReference>
<keyword evidence="2" id="KW-0456">Lyase</keyword>
<dbReference type="Pfam" id="PF02602">
    <property type="entry name" value="HEM4"/>
    <property type="match status" value="1"/>
</dbReference>
<evidence type="ECO:0000313" key="3">
    <source>
        <dbReference type="Proteomes" id="UP001596303"/>
    </source>
</evidence>
<dbReference type="EC" id="4.2.1.75" evidence="2"/>
<dbReference type="SUPFAM" id="SSF69618">
    <property type="entry name" value="HemD-like"/>
    <property type="match status" value="1"/>
</dbReference>
<accession>A0ABW1SAK3</accession>
<feature type="domain" description="Tetrapyrrole biosynthesis uroporphyrinogen III synthase" evidence="1">
    <location>
        <begin position="16"/>
        <end position="231"/>
    </location>
</feature>
<protein>
    <submittedName>
        <fullName evidence="2">Uroporphyrinogen-III synthase</fullName>
        <ecNumber evidence="2">4.2.1.75</ecNumber>
    </submittedName>
</protein>
<evidence type="ECO:0000313" key="2">
    <source>
        <dbReference type="EMBL" id="MFC6198596.1"/>
    </source>
</evidence>
<gene>
    <name evidence="2" type="ORF">ACFQDM_10910</name>
</gene>
<dbReference type="InterPro" id="IPR003754">
    <property type="entry name" value="4pyrrol_synth_uPrphyn_synth"/>
</dbReference>
<dbReference type="InterPro" id="IPR036108">
    <property type="entry name" value="4pyrrol_syn_uPrphyn_synt_sf"/>
</dbReference>
<sequence>MTQQVIITRAEPGATETAARLAALGYEALKMPALEIREQKTDQQPPAHEIAYIFTSANGVRAVQSANWPLDKQAICVGPATLQAAEGAGFPQCWNADGNADDVFDLIATVFEPATAPEFWHVANEAAAGDLARRLKDIGFRVAFLPLYRTEPVLWSQVKLVWDQIVSPEATLLIHSAKGAASAAAWLENWGGTTDKMKLVGVSERAIAPLQSFSFQKTSYAARPNEAELIETLQTTLNKSVS</sequence>
<dbReference type="EMBL" id="JBHSSW010000012">
    <property type="protein sequence ID" value="MFC6198596.1"/>
    <property type="molecule type" value="Genomic_DNA"/>
</dbReference>
<name>A0ABW1SAK3_9PROT</name>
<organism evidence="2 3">
    <name type="scientific">Ponticaulis profundi</name>
    <dbReference type="NCBI Taxonomy" id="2665222"/>
    <lineage>
        <taxon>Bacteria</taxon>
        <taxon>Pseudomonadati</taxon>
        <taxon>Pseudomonadota</taxon>
        <taxon>Alphaproteobacteria</taxon>
        <taxon>Hyphomonadales</taxon>
        <taxon>Hyphomonadaceae</taxon>
        <taxon>Ponticaulis</taxon>
    </lineage>
</organism>
<reference evidence="3" key="1">
    <citation type="journal article" date="2019" name="Int. J. Syst. Evol. Microbiol.">
        <title>The Global Catalogue of Microorganisms (GCM) 10K type strain sequencing project: providing services to taxonomists for standard genome sequencing and annotation.</title>
        <authorList>
            <consortium name="The Broad Institute Genomics Platform"/>
            <consortium name="The Broad Institute Genome Sequencing Center for Infectious Disease"/>
            <person name="Wu L."/>
            <person name="Ma J."/>
        </authorList>
    </citation>
    <scope>NUCLEOTIDE SEQUENCE [LARGE SCALE GENOMIC DNA]</scope>
    <source>
        <strain evidence="3">CGMCC-1.15741</strain>
    </source>
</reference>
<evidence type="ECO:0000259" key="1">
    <source>
        <dbReference type="Pfam" id="PF02602"/>
    </source>
</evidence>
<dbReference type="RefSeq" id="WP_377378940.1">
    <property type="nucleotide sequence ID" value="NZ_JBHSSW010000012.1"/>
</dbReference>